<reference evidence="16" key="3">
    <citation type="submission" date="2025-09" db="UniProtKB">
        <authorList>
            <consortium name="Ensembl"/>
        </authorList>
    </citation>
    <scope>IDENTIFICATION</scope>
    <source>
        <strain evidence="16">Thoroughbred</strain>
    </source>
</reference>
<dbReference type="GO" id="GO:0005789">
    <property type="term" value="C:endoplasmic reticulum membrane"/>
    <property type="evidence" value="ECO:0007669"/>
    <property type="project" value="UniProtKB-SubCell"/>
</dbReference>
<accession>A0A5F5PP03</accession>
<organism evidence="16 17">
    <name type="scientific">Equus caballus</name>
    <name type="common">Horse</name>
    <dbReference type="NCBI Taxonomy" id="9796"/>
    <lineage>
        <taxon>Eukaryota</taxon>
        <taxon>Metazoa</taxon>
        <taxon>Chordata</taxon>
        <taxon>Craniata</taxon>
        <taxon>Vertebrata</taxon>
        <taxon>Euteleostomi</taxon>
        <taxon>Mammalia</taxon>
        <taxon>Eutheria</taxon>
        <taxon>Laurasiatheria</taxon>
        <taxon>Perissodactyla</taxon>
        <taxon>Equidae</taxon>
        <taxon>Equus</taxon>
    </lineage>
</organism>
<evidence type="ECO:0000256" key="3">
    <source>
        <dbReference type="ARBA" id="ARBA00008604"/>
    </source>
</evidence>
<evidence type="ECO:0000256" key="9">
    <source>
        <dbReference type="ARBA" id="ARBA00022976"/>
    </source>
</evidence>
<comment type="function">
    <text evidence="13">Probable catalytic subunit of the gamma-secretase complex, an endoprotease complex that catalyzes the intramembrane cleavage of integral membrane proteins such as Notch receptors and APP (amyloid-beta precursor protein). Requires the other members of the gamma-secretase complex to have a protease activity. May play a role in intracellular signaling and gene expression or in linking chromatin to the nuclear membrane. May function in the cytoplasmic partitioning of proteins. The holoprotein functions as a calcium-leak channel that allows the passive movement of calcium from endoplasmic reticulum to cytosol and is involved in calcium homeostasis. Is a regulator of mitochondrion-endoplasmic reticulum membrane tethering and modulates calcium ions shuttling between ER and mitochondria.</text>
</comment>
<evidence type="ECO:0000256" key="5">
    <source>
        <dbReference type="ARBA" id="ARBA00022670"/>
    </source>
</evidence>
<evidence type="ECO:0000256" key="10">
    <source>
        <dbReference type="ARBA" id="ARBA00022989"/>
    </source>
</evidence>
<keyword evidence="11" id="KW-0333">Golgi apparatus</keyword>
<feature type="transmembrane region" description="Helical" evidence="15">
    <location>
        <begin position="226"/>
        <end position="244"/>
    </location>
</feature>
<feature type="region of interest" description="Disordered" evidence="14">
    <location>
        <begin position="1"/>
        <end position="71"/>
    </location>
</feature>
<feature type="transmembrane region" description="Helical" evidence="15">
    <location>
        <begin position="139"/>
        <end position="160"/>
    </location>
</feature>
<dbReference type="PANTHER" id="PTHR10202">
    <property type="entry name" value="PRESENILIN"/>
    <property type="match status" value="1"/>
</dbReference>
<feature type="transmembrane region" description="Helical" evidence="15">
    <location>
        <begin position="167"/>
        <end position="189"/>
    </location>
</feature>
<feature type="transmembrane region" description="Helical" evidence="15">
    <location>
        <begin position="250"/>
        <end position="269"/>
    </location>
</feature>
<evidence type="ECO:0000313" key="17">
    <source>
        <dbReference type="Proteomes" id="UP000002281"/>
    </source>
</evidence>
<dbReference type="GO" id="GO:0000139">
    <property type="term" value="C:Golgi membrane"/>
    <property type="evidence" value="ECO:0007669"/>
    <property type="project" value="UniProtKB-SubCell"/>
</dbReference>
<dbReference type="AlphaFoldDB" id="A0A5F5PP03"/>
<comment type="similarity">
    <text evidence="3">Belongs to the peptidase A22A family.</text>
</comment>
<evidence type="ECO:0000256" key="4">
    <source>
        <dbReference type="ARBA" id="ARBA00014662"/>
    </source>
</evidence>
<keyword evidence="12 15" id="KW-0472">Membrane</keyword>
<evidence type="ECO:0000256" key="6">
    <source>
        <dbReference type="ARBA" id="ARBA00022692"/>
    </source>
</evidence>
<reference evidence="16 17" key="1">
    <citation type="journal article" date="2009" name="Science">
        <title>Genome sequence, comparative analysis, and population genetics of the domestic horse.</title>
        <authorList>
            <consortium name="Broad Institute Genome Sequencing Platform"/>
            <consortium name="Broad Institute Whole Genome Assembly Team"/>
            <person name="Wade C.M."/>
            <person name="Giulotto E."/>
            <person name="Sigurdsson S."/>
            <person name="Zoli M."/>
            <person name="Gnerre S."/>
            <person name="Imsland F."/>
            <person name="Lear T.L."/>
            <person name="Adelson D.L."/>
            <person name="Bailey E."/>
            <person name="Bellone R.R."/>
            <person name="Bloecker H."/>
            <person name="Distl O."/>
            <person name="Edgar R.C."/>
            <person name="Garber M."/>
            <person name="Leeb T."/>
            <person name="Mauceli E."/>
            <person name="MacLeod J.N."/>
            <person name="Penedo M.C.T."/>
            <person name="Raison J.M."/>
            <person name="Sharpe T."/>
            <person name="Vogel J."/>
            <person name="Andersson L."/>
            <person name="Antczak D.F."/>
            <person name="Biagi T."/>
            <person name="Binns M.M."/>
            <person name="Chowdhary B.P."/>
            <person name="Coleman S.J."/>
            <person name="Della Valle G."/>
            <person name="Fryc S."/>
            <person name="Guerin G."/>
            <person name="Hasegawa T."/>
            <person name="Hill E.W."/>
            <person name="Jurka J."/>
            <person name="Kiialainen A."/>
            <person name="Lindgren G."/>
            <person name="Liu J."/>
            <person name="Magnani E."/>
            <person name="Mickelson J.R."/>
            <person name="Murray J."/>
            <person name="Nergadze S.G."/>
            <person name="Onofrio R."/>
            <person name="Pedroni S."/>
            <person name="Piras M.F."/>
            <person name="Raudsepp T."/>
            <person name="Rocchi M."/>
            <person name="Roeed K.H."/>
            <person name="Ryder O.A."/>
            <person name="Searle S."/>
            <person name="Skow L."/>
            <person name="Swinburne J.E."/>
            <person name="Syvaenen A.C."/>
            <person name="Tozaki T."/>
            <person name="Valberg S.J."/>
            <person name="Vaudin M."/>
            <person name="White J.R."/>
            <person name="Zody M.C."/>
            <person name="Lander E.S."/>
            <person name="Lindblad-Toh K."/>
        </authorList>
    </citation>
    <scope>NUCLEOTIDE SEQUENCE [LARGE SCALE GENOMIC DNA]</scope>
    <source>
        <strain evidence="16 17">Thoroughbred</strain>
    </source>
</reference>
<evidence type="ECO:0000256" key="2">
    <source>
        <dbReference type="ARBA" id="ARBA00004653"/>
    </source>
</evidence>
<feature type="transmembrane region" description="Helical" evidence="15">
    <location>
        <begin position="88"/>
        <end position="106"/>
    </location>
</feature>
<dbReference type="GO" id="GO:0042500">
    <property type="term" value="F:aspartic endopeptidase activity, intramembrane cleaving"/>
    <property type="evidence" value="ECO:0007669"/>
    <property type="project" value="InterPro"/>
</dbReference>
<dbReference type="SMART" id="SM00730">
    <property type="entry name" value="PSN"/>
    <property type="match status" value="1"/>
</dbReference>
<evidence type="ECO:0000313" key="18">
    <source>
        <dbReference type="VGNC" id="VGNC:21930"/>
    </source>
</evidence>
<keyword evidence="5" id="KW-0645">Protease</keyword>
<evidence type="ECO:0000256" key="15">
    <source>
        <dbReference type="SAM" id="Phobius"/>
    </source>
</evidence>
<name>A0A5F5PP03_HORSE</name>
<evidence type="ECO:0000256" key="12">
    <source>
        <dbReference type="ARBA" id="ARBA00023136"/>
    </source>
</evidence>
<evidence type="ECO:0000256" key="13">
    <source>
        <dbReference type="ARBA" id="ARBA00046120"/>
    </source>
</evidence>
<evidence type="ECO:0000256" key="1">
    <source>
        <dbReference type="ARBA" id="ARBA00004477"/>
    </source>
</evidence>
<keyword evidence="10 15" id="KW-1133">Transmembrane helix</keyword>
<keyword evidence="6 15" id="KW-0812">Transmembrane</keyword>
<dbReference type="GO" id="GO:0042987">
    <property type="term" value="P:amyloid precursor protein catabolic process"/>
    <property type="evidence" value="ECO:0007669"/>
    <property type="project" value="InterPro"/>
</dbReference>
<dbReference type="InterPro" id="IPR006639">
    <property type="entry name" value="Preselin/SPP"/>
</dbReference>
<keyword evidence="9" id="KW-0914">Notch signaling pathway</keyword>
<evidence type="ECO:0000256" key="8">
    <source>
        <dbReference type="ARBA" id="ARBA00022824"/>
    </source>
</evidence>
<dbReference type="Bgee" id="ENSECAG00000008285">
    <property type="expression patterns" value="Expressed in chorionic villus and 23 other cell types or tissues"/>
</dbReference>
<dbReference type="GO" id="GO:0035556">
    <property type="term" value="P:intracellular signal transduction"/>
    <property type="evidence" value="ECO:0007669"/>
    <property type="project" value="InterPro"/>
</dbReference>
<keyword evidence="7" id="KW-0378">Hydrolase</keyword>
<evidence type="ECO:0000313" key="16">
    <source>
        <dbReference type="Ensembl" id="ENSECAP00000050143.2"/>
    </source>
</evidence>
<dbReference type="Gene3D" id="1.10.472.100">
    <property type="entry name" value="Presenilin"/>
    <property type="match status" value="1"/>
</dbReference>
<dbReference type="Pfam" id="PF01080">
    <property type="entry name" value="Presenilin"/>
    <property type="match status" value="2"/>
</dbReference>
<keyword evidence="8" id="KW-0256">Endoplasmic reticulum</keyword>
<protein>
    <recommendedName>
        <fullName evidence="4">Presenilin-2</fullName>
    </recommendedName>
</protein>
<dbReference type="Ensembl" id="ENSECAT00000070880.2">
    <property type="protein sequence ID" value="ENSECAP00000050143.2"/>
    <property type="gene ID" value="ENSECAG00000008285.4"/>
</dbReference>
<dbReference type="GO" id="GO:0007219">
    <property type="term" value="P:Notch signaling pathway"/>
    <property type="evidence" value="ECO:0007669"/>
    <property type="project" value="UniProtKB-KW"/>
</dbReference>
<dbReference type="VGNC" id="VGNC:21930">
    <property type="gene designation" value="PSEN2"/>
</dbReference>
<dbReference type="PRINTS" id="PR01074">
    <property type="entry name" value="PRESENILIN2"/>
</dbReference>
<feature type="transmembrane region" description="Helical" evidence="15">
    <location>
        <begin position="356"/>
        <end position="376"/>
    </location>
</feature>
<feature type="transmembrane region" description="Helical" evidence="15">
    <location>
        <begin position="382"/>
        <end position="401"/>
    </location>
</feature>
<sequence>MLTFMASDSEEEVCDERTSLMSAESPTPRSCQEGRPGPEDGESAAPWRGQDGEEDHEEDPDHYVCSGVPGRPPGLEEELTLKYGAKHVIMLFVPVTLCMIVVVATIKSVRFYTEKNGQLIYTPFTEDTPSVGQRLLNSVLNTLIMISVIVVMTIFLVLLYKYRCYKFIHGWLIMSSLMLLFLFSYIYLGEVLKTYNVAMDYPTLFLTVWNFGAVGMVCIHWKGPLVLQQAYLIMISALMALVFIKYLPEWSAWVILGAISVYAAMVWTVGMAKLDPSSQGALQLPYDPEMEEDSYDSFGEPSYPEVCEPPLPGYPGEELEEEEERGVKLGLGDFIFYSVLVGKAAATGSGDWNTTLACFVAILIGLCLTLLLLAVFKKALPALPISITFGLVFYFSTDNLVRPFMDTLAFHQLYI</sequence>
<dbReference type="Proteomes" id="UP000002281">
    <property type="component" value="Chromosome 30"/>
</dbReference>
<dbReference type="ExpressionAtlas" id="A0A5F5PP03">
    <property type="expression patterns" value="baseline"/>
</dbReference>
<dbReference type="InterPro" id="IPR042524">
    <property type="entry name" value="Presenilin_C"/>
</dbReference>
<dbReference type="InterPro" id="IPR001493">
    <property type="entry name" value="Pept_A22A_PS2"/>
</dbReference>
<evidence type="ECO:0000256" key="7">
    <source>
        <dbReference type="ARBA" id="ARBA00022801"/>
    </source>
</evidence>
<keyword evidence="17" id="KW-1185">Reference proteome</keyword>
<feature type="compositionally biased region" description="Polar residues" evidence="14">
    <location>
        <begin position="19"/>
        <end position="30"/>
    </location>
</feature>
<proteinExistence type="inferred from homology"/>
<evidence type="ECO:0000256" key="11">
    <source>
        <dbReference type="ARBA" id="ARBA00023034"/>
    </source>
</evidence>
<evidence type="ECO:0000256" key="14">
    <source>
        <dbReference type="SAM" id="MobiDB-lite"/>
    </source>
</evidence>
<reference evidence="16" key="2">
    <citation type="submission" date="2025-08" db="UniProtKB">
        <authorList>
            <consortium name="Ensembl"/>
        </authorList>
    </citation>
    <scope>IDENTIFICATION</scope>
    <source>
        <strain evidence="16">Thoroughbred</strain>
    </source>
</reference>
<dbReference type="GO" id="GO:0016485">
    <property type="term" value="P:protein processing"/>
    <property type="evidence" value="ECO:0007669"/>
    <property type="project" value="InterPro"/>
</dbReference>
<dbReference type="FunFam" id="1.10.472.100:FF:000001">
    <property type="entry name" value="Presenilin"/>
    <property type="match status" value="1"/>
</dbReference>
<dbReference type="InterPro" id="IPR001108">
    <property type="entry name" value="Peptidase_A22A"/>
</dbReference>
<gene>
    <name evidence="16 18" type="primary">PSEN2</name>
</gene>
<dbReference type="PANTHER" id="PTHR10202:SF24">
    <property type="entry name" value="PRESENILIN-2"/>
    <property type="match status" value="1"/>
</dbReference>
<comment type="subcellular location">
    <subcellularLocation>
        <location evidence="1">Endoplasmic reticulum membrane</location>
        <topology evidence="1">Multi-pass membrane protein</topology>
    </subcellularLocation>
    <subcellularLocation>
        <location evidence="2">Golgi apparatus membrane</location>
        <topology evidence="2">Multi-pass membrane protein</topology>
    </subcellularLocation>
</comment>
<dbReference type="GeneTree" id="ENSGT00940000157923"/>